<proteinExistence type="predicted"/>
<gene>
    <name evidence="2" type="ORF">GCM10008957_53920</name>
</gene>
<comment type="caution">
    <text evidence="2">The sequence shown here is derived from an EMBL/GenBank/DDBJ whole genome shotgun (WGS) entry which is preliminary data.</text>
</comment>
<evidence type="ECO:0000313" key="3">
    <source>
        <dbReference type="Proteomes" id="UP000603865"/>
    </source>
</evidence>
<reference evidence="2" key="1">
    <citation type="journal article" date="2014" name="Int. J. Syst. Evol. Microbiol.">
        <title>Complete genome sequence of Corynebacterium casei LMG S-19264T (=DSM 44701T), isolated from a smear-ripened cheese.</title>
        <authorList>
            <consortium name="US DOE Joint Genome Institute (JGI-PGF)"/>
            <person name="Walter F."/>
            <person name="Albersmeier A."/>
            <person name="Kalinowski J."/>
            <person name="Ruckert C."/>
        </authorList>
    </citation>
    <scope>NUCLEOTIDE SEQUENCE</scope>
    <source>
        <strain evidence="2">JCM 31311</strain>
    </source>
</reference>
<evidence type="ECO:0000313" key="2">
    <source>
        <dbReference type="EMBL" id="GGR37848.1"/>
    </source>
</evidence>
<dbReference type="AlphaFoldDB" id="A0A918KWU1"/>
<organism evidence="2 3">
    <name type="scientific">Deinococcus ruber</name>
    <dbReference type="NCBI Taxonomy" id="1848197"/>
    <lineage>
        <taxon>Bacteria</taxon>
        <taxon>Thermotogati</taxon>
        <taxon>Deinococcota</taxon>
        <taxon>Deinococci</taxon>
        <taxon>Deinococcales</taxon>
        <taxon>Deinococcaceae</taxon>
        <taxon>Deinococcus</taxon>
    </lineage>
</organism>
<accession>A0A918KWU1</accession>
<feature type="region of interest" description="Disordered" evidence="1">
    <location>
        <begin position="1"/>
        <end position="23"/>
    </location>
</feature>
<dbReference type="Proteomes" id="UP000603865">
    <property type="component" value="Unassembled WGS sequence"/>
</dbReference>
<keyword evidence="3" id="KW-1185">Reference proteome</keyword>
<dbReference type="RefSeq" id="WP_189093628.1">
    <property type="nucleotide sequence ID" value="NZ_BMQL01000082.1"/>
</dbReference>
<sequence length="274" mass="30697">MSSVPQHDPPAPVTPNARPDPGGALLLRLRTHLTALGHRTNLTDHEVLLFAARELSSVVVERTRRIRERTLLERRALPSSDENDPWRSGATVSIWELCREAPYTKRIGQGIITTTSRNQHGDVVRVTVANARSQGSTFQRAPGRQFAWGNTSDRRYIINNAAPDTPPPHREGKLRVYWYAAESSDPFQGARDHLIAARSIREVNIVLSRSGPNDFPHVQECTAPEVQFARDHPGVLYVGCQTRHTVPFQQMTYQAHPDAPAFRAWIEERALNGG</sequence>
<name>A0A918KWU1_9DEIO</name>
<evidence type="ECO:0000256" key="1">
    <source>
        <dbReference type="SAM" id="MobiDB-lite"/>
    </source>
</evidence>
<reference evidence="2" key="2">
    <citation type="submission" date="2020-09" db="EMBL/GenBank/DDBJ databases">
        <authorList>
            <person name="Sun Q."/>
            <person name="Ohkuma M."/>
        </authorList>
    </citation>
    <scope>NUCLEOTIDE SEQUENCE</scope>
    <source>
        <strain evidence="2">JCM 31311</strain>
    </source>
</reference>
<protein>
    <submittedName>
        <fullName evidence="2">Uncharacterized protein</fullName>
    </submittedName>
</protein>
<dbReference type="EMBL" id="BMQL01000082">
    <property type="protein sequence ID" value="GGR37848.1"/>
    <property type="molecule type" value="Genomic_DNA"/>
</dbReference>